<gene>
    <name evidence="2" type="ORF">HNQ52_002275</name>
</gene>
<dbReference type="SUPFAM" id="SSF52141">
    <property type="entry name" value="Uracil-DNA glycosylase-like"/>
    <property type="match status" value="1"/>
</dbReference>
<comment type="caution">
    <text evidence="2">The sequence shown here is derived from an EMBL/GenBank/DDBJ whole genome shotgun (WGS) entry which is preliminary data.</text>
</comment>
<dbReference type="Proteomes" id="UP000521199">
    <property type="component" value="Unassembled WGS sequence"/>
</dbReference>
<evidence type="ECO:0000313" key="3">
    <source>
        <dbReference type="Proteomes" id="UP000521199"/>
    </source>
</evidence>
<dbReference type="PANTHER" id="PTHR42160">
    <property type="entry name" value="URACIL-DNA GLYCOSYLASE SUPERFAMILY PROTEIN"/>
    <property type="match status" value="1"/>
</dbReference>
<protein>
    <submittedName>
        <fullName evidence="2">Uracil-DNA glycosylase</fullName>
    </submittedName>
</protein>
<dbReference type="Gene3D" id="3.40.470.10">
    <property type="entry name" value="Uracil-DNA glycosylase-like domain"/>
    <property type="match status" value="1"/>
</dbReference>
<keyword evidence="3" id="KW-1185">Reference proteome</keyword>
<dbReference type="InterPro" id="IPR005122">
    <property type="entry name" value="Uracil-DNA_glycosylase-like"/>
</dbReference>
<sequence length="198" mass="22157">MPGDASTAPLDTLLASVRACRLCAAHLPFEPRPLLRAGASARLLIAGQAPGARAHESGVPWNDASGIRLRQWLGLEREVFYDDSRIAIVPMGFCFPGKGESGDLPPRPECAQTWHPHLLPLLPRVGLTLVIGHYAQVFFLRQRRKTTLTDTVRAWRDYLPHALPLPHPSPRNQLWFKMNPWFEAELVPELRQQVAALL</sequence>
<dbReference type="SMART" id="SM00986">
    <property type="entry name" value="UDG"/>
    <property type="match status" value="1"/>
</dbReference>
<accession>A0A7W8D8I2</accession>
<evidence type="ECO:0000259" key="1">
    <source>
        <dbReference type="SMART" id="SM00986"/>
    </source>
</evidence>
<dbReference type="Pfam" id="PF03167">
    <property type="entry name" value="UDG"/>
    <property type="match status" value="1"/>
</dbReference>
<dbReference type="EMBL" id="JACHHP010000004">
    <property type="protein sequence ID" value="MBB5208725.1"/>
    <property type="molecule type" value="Genomic_DNA"/>
</dbReference>
<dbReference type="SMART" id="SM00987">
    <property type="entry name" value="UreE_C"/>
    <property type="match status" value="1"/>
</dbReference>
<dbReference type="InterPro" id="IPR047124">
    <property type="entry name" value="HI_0220.2"/>
</dbReference>
<dbReference type="AlphaFoldDB" id="A0A7W8D8I2"/>
<dbReference type="RefSeq" id="WP_183961284.1">
    <property type="nucleotide sequence ID" value="NZ_JACHHP010000004.1"/>
</dbReference>
<proteinExistence type="predicted"/>
<organism evidence="2 3">
    <name type="scientific">Chiayiivirga flava</name>
    <dbReference type="NCBI Taxonomy" id="659595"/>
    <lineage>
        <taxon>Bacteria</taxon>
        <taxon>Pseudomonadati</taxon>
        <taxon>Pseudomonadota</taxon>
        <taxon>Gammaproteobacteria</taxon>
        <taxon>Lysobacterales</taxon>
        <taxon>Lysobacteraceae</taxon>
        <taxon>Chiayiivirga</taxon>
    </lineage>
</organism>
<name>A0A7W8D8I2_9GAMM</name>
<dbReference type="PANTHER" id="PTHR42160:SF1">
    <property type="entry name" value="URACIL-DNA GLYCOSYLASE SUPERFAMILY PROTEIN"/>
    <property type="match status" value="1"/>
</dbReference>
<evidence type="ECO:0000313" key="2">
    <source>
        <dbReference type="EMBL" id="MBB5208725.1"/>
    </source>
</evidence>
<dbReference type="CDD" id="cd10033">
    <property type="entry name" value="UDG_like"/>
    <property type="match status" value="1"/>
</dbReference>
<dbReference type="InterPro" id="IPR036895">
    <property type="entry name" value="Uracil-DNA_glycosylase-like_sf"/>
</dbReference>
<reference evidence="2 3" key="1">
    <citation type="submission" date="2020-08" db="EMBL/GenBank/DDBJ databases">
        <title>Genomic Encyclopedia of Type Strains, Phase IV (KMG-IV): sequencing the most valuable type-strain genomes for metagenomic binning, comparative biology and taxonomic classification.</title>
        <authorList>
            <person name="Goeker M."/>
        </authorList>
    </citation>
    <scope>NUCLEOTIDE SEQUENCE [LARGE SCALE GENOMIC DNA]</scope>
    <source>
        <strain evidence="2 3">DSM 24163</strain>
    </source>
</reference>
<feature type="domain" description="Uracil-DNA glycosylase-like" evidence="1">
    <location>
        <begin position="34"/>
        <end position="191"/>
    </location>
</feature>